<feature type="domain" description="MmyB-like transcription regulator ligand binding" evidence="2">
    <location>
        <begin position="117"/>
        <end position="246"/>
    </location>
</feature>
<dbReference type="PANTHER" id="PTHR35010:SF2">
    <property type="entry name" value="BLL4672 PROTEIN"/>
    <property type="match status" value="1"/>
</dbReference>
<gene>
    <name evidence="3" type="ORF">ACFFTP_00390</name>
</gene>
<protein>
    <submittedName>
        <fullName evidence="3">XRE family transcriptional regulator</fullName>
    </submittedName>
</protein>
<proteinExistence type="predicted"/>
<dbReference type="Pfam" id="PF17765">
    <property type="entry name" value="MLTR_LBD"/>
    <property type="match status" value="1"/>
</dbReference>
<dbReference type="CDD" id="cd00093">
    <property type="entry name" value="HTH_XRE"/>
    <property type="match status" value="1"/>
</dbReference>
<dbReference type="EMBL" id="JBHMCT010000001">
    <property type="protein sequence ID" value="MFB9552653.1"/>
    <property type="molecule type" value="Genomic_DNA"/>
</dbReference>
<dbReference type="RefSeq" id="WP_345487619.1">
    <property type="nucleotide sequence ID" value="NZ_BAAAWU010000001.1"/>
</dbReference>
<evidence type="ECO:0000259" key="2">
    <source>
        <dbReference type="Pfam" id="PF17765"/>
    </source>
</evidence>
<evidence type="ECO:0000313" key="4">
    <source>
        <dbReference type="Proteomes" id="UP001589716"/>
    </source>
</evidence>
<reference evidence="3 4" key="1">
    <citation type="submission" date="2024-09" db="EMBL/GenBank/DDBJ databases">
        <authorList>
            <person name="Sun Q."/>
            <person name="Mori K."/>
        </authorList>
    </citation>
    <scope>NUCLEOTIDE SEQUENCE [LARGE SCALE GENOMIC DNA]</scope>
    <source>
        <strain evidence="3 4">JCM 4414</strain>
    </source>
</reference>
<dbReference type="InterPro" id="IPR041413">
    <property type="entry name" value="MLTR_LBD"/>
</dbReference>
<name>A0ABV5QIA4_9ACTN</name>
<accession>A0ABV5QIA4</accession>
<keyword evidence="4" id="KW-1185">Reference proteome</keyword>
<dbReference type="Gene3D" id="3.30.450.180">
    <property type="match status" value="1"/>
</dbReference>
<feature type="region of interest" description="Disordered" evidence="1">
    <location>
        <begin position="272"/>
        <end position="291"/>
    </location>
</feature>
<dbReference type="Proteomes" id="UP001589716">
    <property type="component" value="Unassembled WGS sequence"/>
</dbReference>
<dbReference type="PANTHER" id="PTHR35010">
    <property type="entry name" value="BLL4672 PROTEIN-RELATED"/>
    <property type="match status" value="1"/>
</dbReference>
<evidence type="ECO:0000256" key="1">
    <source>
        <dbReference type="SAM" id="MobiDB-lite"/>
    </source>
</evidence>
<evidence type="ECO:0000313" key="3">
    <source>
        <dbReference type="EMBL" id="MFB9552653.1"/>
    </source>
</evidence>
<sequence>MRLSAGERDALKRLLKERRAAIDPVAKGFPPRRPGPGRRVTGLGQEQMDELLMRARGTYNRFENGRLAHPAGDFLVAVAEILELSEQEWAFLWQLTRRENPSCTLHSSSGMDVPGIWQRLLDRVGGALAYVNDVEFNVIAYNEEFRLFFPRGKAPANIMRGLFLDPEVRGRALVDWETRWAPAVMPHLRHAVRMRRGNPALARLEREVLADPVAGPLYRACASAPLPHADGSELPVRHALYGPGRLATCLAEPVAAPGARINLSLFLPDAVTSPECPSRRPPGPESDGARG</sequence>
<dbReference type="InterPro" id="IPR001387">
    <property type="entry name" value="Cro/C1-type_HTH"/>
</dbReference>
<organism evidence="3 4">
    <name type="scientific">Streptomyces roseoviridis</name>
    <dbReference type="NCBI Taxonomy" id="67361"/>
    <lineage>
        <taxon>Bacteria</taxon>
        <taxon>Bacillati</taxon>
        <taxon>Actinomycetota</taxon>
        <taxon>Actinomycetes</taxon>
        <taxon>Kitasatosporales</taxon>
        <taxon>Streptomycetaceae</taxon>
        <taxon>Streptomyces</taxon>
    </lineage>
</organism>
<comment type="caution">
    <text evidence="3">The sequence shown here is derived from an EMBL/GenBank/DDBJ whole genome shotgun (WGS) entry which is preliminary data.</text>
</comment>